<keyword evidence="8" id="KW-0408">Iron</keyword>
<evidence type="ECO:0000256" key="2">
    <source>
        <dbReference type="ARBA" id="ARBA00022448"/>
    </source>
</evidence>
<feature type="compositionally biased region" description="Basic and acidic residues" evidence="10">
    <location>
        <begin position="11"/>
        <end position="20"/>
    </location>
</feature>
<dbReference type="SUPFAM" id="SSF81648">
    <property type="entry name" value="a domain/subunit of cytochrome bc1 complex (Ubiquinol-cytochrome c reductase)"/>
    <property type="match status" value="1"/>
</dbReference>
<evidence type="ECO:0000256" key="1">
    <source>
        <dbReference type="ARBA" id="ARBA00004141"/>
    </source>
</evidence>
<evidence type="ECO:0000256" key="6">
    <source>
        <dbReference type="ARBA" id="ARBA00022982"/>
    </source>
</evidence>
<feature type="transmembrane region" description="Helical" evidence="11">
    <location>
        <begin position="221"/>
        <end position="242"/>
    </location>
</feature>
<feature type="transmembrane region" description="Helical" evidence="11">
    <location>
        <begin position="26"/>
        <end position="52"/>
    </location>
</feature>
<evidence type="ECO:0000256" key="10">
    <source>
        <dbReference type="SAM" id="MobiDB-lite"/>
    </source>
</evidence>
<comment type="subcellular location">
    <subcellularLocation>
        <location evidence="1">Membrane</location>
        <topology evidence="1">Multi-pass membrane protein</topology>
    </subcellularLocation>
</comment>
<evidence type="ECO:0000256" key="4">
    <source>
        <dbReference type="ARBA" id="ARBA00022692"/>
    </source>
</evidence>
<feature type="region of interest" description="Disordered" evidence="10">
    <location>
        <begin position="1"/>
        <end position="21"/>
    </location>
</feature>
<evidence type="ECO:0000259" key="12">
    <source>
        <dbReference type="PROSITE" id="PS51003"/>
    </source>
</evidence>
<keyword evidence="3" id="KW-0349">Heme</keyword>
<dbReference type="Gene3D" id="1.20.810.10">
    <property type="entry name" value="Cytochrome Bc1 Complex, Chain C"/>
    <property type="match status" value="1"/>
</dbReference>
<proteinExistence type="predicted"/>
<sequence length="259" mass="28208">MAQPQPVKAASGEEPKRPNPKEQVTVWPHLLLIEFVGALIYTIGLSILAILIKAPLLDLANPTHTPNPAKAPWYFLNLQELLLHMHPSLAGVIVPGLVLVLIAAIPYIDTDPSDTGVWFSGEKGLRIFKFSFVYTALIVVGLVLFDAFFAVNVGGVDYIGTRGVVAAILQLFMSPEAIHAQAQLVEWIAGVVIPLIVMAAVPGVLAAIVRKRYQANTRETIIALFTVFVASYVVLTIIGTGFRGESLHLVWPWQLEPPH</sequence>
<evidence type="ECO:0000256" key="11">
    <source>
        <dbReference type="SAM" id="Phobius"/>
    </source>
</evidence>
<reference evidence="13 14" key="1">
    <citation type="submission" date="2023-08" db="EMBL/GenBank/DDBJ databases">
        <title>Genome sequence of Thermaerobacter compostii strain Ins1, a spore-forming filamentous bacterium isolated from a deep geothermal reservoir.</title>
        <authorList>
            <person name="Bregnard D."/>
            <person name="Gonzalez D."/>
            <person name="Junier P."/>
        </authorList>
    </citation>
    <scope>NUCLEOTIDE SEQUENCE [LARGE SCALE GENOMIC DNA]</scope>
    <source>
        <strain evidence="13 14">Ins1</strain>
    </source>
</reference>
<keyword evidence="7 11" id="KW-1133">Transmembrane helix</keyword>
<gene>
    <name evidence="13" type="ORF">Q5761_01470</name>
</gene>
<feature type="transmembrane region" description="Helical" evidence="11">
    <location>
        <begin position="187"/>
        <end position="209"/>
    </location>
</feature>
<feature type="transmembrane region" description="Helical" evidence="11">
    <location>
        <begin position="128"/>
        <end position="151"/>
    </location>
</feature>
<keyword evidence="6" id="KW-0249">Electron transport</keyword>
<protein>
    <submittedName>
        <fullName evidence="13">Menaquinol-cytochrome C reductase</fullName>
    </submittedName>
</protein>
<name>A0ABZ0QQ35_9FIRM</name>
<dbReference type="Proteomes" id="UP001304683">
    <property type="component" value="Chromosome"/>
</dbReference>
<dbReference type="EMBL" id="CP132508">
    <property type="protein sequence ID" value="WPD19369.1"/>
    <property type="molecule type" value="Genomic_DNA"/>
</dbReference>
<feature type="transmembrane region" description="Helical" evidence="11">
    <location>
        <begin position="89"/>
        <end position="108"/>
    </location>
</feature>
<dbReference type="Pfam" id="PF00032">
    <property type="entry name" value="Cytochrom_B_C"/>
    <property type="match status" value="1"/>
</dbReference>
<dbReference type="RefSeq" id="WP_318750907.1">
    <property type="nucleotide sequence ID" value="NZ_CP132508.1"/>
</dbReference>
<keyword evidence="14" id="KW-1185">Reference proteome</keyword>
<evidence type="ECO:0000256" key="3">
    <source>
        <dbReference type="ARBA" id="ARBA00022617"/>
    </source>
</evidence>
<accession>A0ABZ0QQ35</accession>
<dbReference type="InterPro" id="IPR027387">
    <property type="entry name" value="Cytb/b6-like_sf"/>
</dbReference>
<evidence type="ECO:0000256" key="5">
    <source>
        <dbReference type="ARBA" id="ARBA00022723"/>
    </source>
</evidence>
<keyword evidence="4 11" id="KW-0812">Transmembrane</keyword>
<dbReference type="InterPro" id="IPR036150">
    <property type="entry name" value="Cyt_b/b6_C_sf"/>
</dbReference>
<evidence type="ECO:0000313" key="13">
    <source>
        <dbReference type="EMBL" id="WPD19369.1"/>
    </source>
</evidence>
<evidence type="ECO:0000256" key="7">
    <source>
        <dbReference type="ARBA" id="ARBA00022989"/>
    </source>
</evidence>
<dbReference type="InterPro" id="IPR005798">
    <property type="entry name" value="Cyt_b/b6_C"/>
</dbReference>
<evidence type="ECO:0000313" key="14">
    <source>
        <dbReference type="Proteomes" id="UP001304683"/>
    </source>
</evidence>
<dbReference type="PROSITE" id="PS51003">
    <property type="entry name" value="CYTB_CTER"/>
    <property type="match status" value="1"/>
</dbReference>
<evidence type="ECO:0000256" key="8">
    <source>
        <dbReference type="ARBA" id="ARBA00023004"/>
    </source>
</evidence>
<organism evidence="13 14">
    <name type="scientific">Thermaerobacter composti</name>
    <dbReference type="NCBI Taxonomy" id="554949"/>
    <lineage>
        <taxon>Bacteria</taxon>
        <taxon>Bacillati</taxon>
        <taxon>Bacillota</taxon>
        <taxon>Clostridia</taxon>
        <taxon>Eubacteriales</taxon>
        <taxon>Clostridiales Family XVII. Incertae Sedis</taxon>
        <taxon>Thermaerobacter</taxon>
    </lineage>
</organism>
<keyword evidence="9 11" id="KW-0472">Membrane</keyword>
<keyword evidence="5" id="KW-0479">Metal-binding</keyword>
<feature type="domain" description="Cytochrome b/b6 C-terminal region profile" evidence="12">
    <location>
        <begin position="16"/>
        <end position="145"/>
    </location>
</feature>
<keyword evidence="2" id="KW-0813">Transport</keyword>
<evidence type="ECO:0000256" key="9">
    <source>
        <dbReference type="ARBA" id="ARBA00023136"/>
    </source>
</evidence>